<evidence type="ECO:0000313" key="1">
    <source>
        <dbReference type="EMBL" id="KAG7531585.1"/>
    </source>
</evidence>
<protein>
    <submittedName>
        <fullName evidence="1">Uncharacterized protein</fullName>
    </submittedName>
</protein>
<keyword evidence="2" id="KW-1185">Reference proteome</keyword>
<comment type="caution">
    <text evidence="1">The sequence shown here is derived from an EMBL/GenBank/DDBJ whole genome shotgun (WGS) entry which is preliminary data.</text>
</comment>
<name>A0A8K0NMI3_9TREE</name>
<dbReference type="AlphaFoldDB" id="A0A8K0NMI3"/>
<gene>
    <name evidence="1" type="ORF">FFLO_04244</name>
</gene>
<reference evidence="1" key="1">
    <citation type="submission" date="2020-04" db="EMBL/GenBank/DDBJ databases">
        <title>Analysis of mating type loci in Filobasidium floriforme.</title>
        <authorList>
            <person name="Nowrousian M."/>
        </authorList>
    </citation>
    <scope>NUCLEOTIDE SEQUENCE</scope>
    <source>
        <strain evidence="1">CBS 6242</strain>
    </source>
</reference>
<accession>A0A8K0NMI3</accession>
<proteinExistence type="predicted"/>
<dbReference type="EMBL" id="JABELV010000087">
    <property type="protein sequence ID" value="KAG7531585.1"/>
    <property type="molecule type" value="Genomic_DNA"/>
</dbReference>
<evidence type="ECO:0000313" key="2">
    <source>
        <dbReference type="Proteomes" id="UP000812966"/>
    </source>
</evidence>
<dbReference type="Proteomes" id="UP000812966">
    <property type="component" value="Unassembled WGS sequence"/>
</dbReference>
<sequence>MSSINMFARRQISTSSRVASSSRPLLPSGRLSADQLRQLVDLHHSAATFITPSSLSQIVESVFDQTYTRTASDESLRDAAARQLERGGIPGQKADTLVELSVSRTGQSLKGIRNIYDERLLGYASPSVPSRAPTAVTLYRRTNGSNSLSWSDEKVGETINPAGVHQSGKNASGPLGYEGSAYADNLVALRESRRDDALFGTVGKSRPGLEAVLDHMRSGDAGVSTEAVEGSKQE</sequence>
<organism evidence="1 2">
    <name type="scientific">Filobasidium floriforme</name>
    <dbReference type="NCBI Taxonomy" id="5210"/>
    <lineage>
        <taxon>Eukaryota</taxon>
        <taxon>Fungi</taxon>
        <taxon>Dikarya</taxon>
        <taxon>Basidiomycota</taxon>
        <taxon>Agaricomycotina</taxon>
        <taxon>Tremellomycetes</taxon>
        <taxon>Filobasidiales</taxon>
        <taxon>Filobasidiaceae</taxon>
        <taxon>Filobasidium</taxon>
    </lineage>
</organism>